<accession>A0A0C2X9H6</accession>
<organism evidence="1 2">
    <name type="scientific">Hebeloma cylindrosporum</name>
    <dbReference type="NCBI Taxonomy" id="76867"/>
    <lineage>
        <taxon>Eukaryota</taxon>
        <taxon>Fungi</taxon>
        <taxon>Dikarya</taxon>
        <taxon>Basidiomycota</taxon>
        <taxon>Agaricomycotina</taxon>
        <taxon>Agaricomycetes</taxon>
        <taxon>Agaricomycetidae</taxon>
        <taxon>Agaricales</taxon>
        <taxon>Agaricineae</taxon>
        <taxon>Hymenogastraceae</taxon>
        <taxon>Hebeloma</taxon>
    </lineage>
</organism>
<reference evidence="1 2" key="1">
    <citation type="submission" date="2014-04" db="EMBL/GenBank/DDBJ databases">
        <authorList>
            <consortium name="DOE Joint Genome Institute"/>
            <person name="Kuo A."/>
            <person name="Gay G."/>
            <person name="Dore J."/>
            <person name="Kohler A."/>
            <person name="Nagy L.G."/>
            <person name="Floudas D."/>
            <person name="Copeland A."/>
            <person name="Barry K.W."/>
            <person name="Cichocki N."/>
            <person name="Veneault-Fourrey C."/>
            <person name="LaButti K."/>
            <person name="Lindquist E.A."/>
            <person name="Lipzen A."/>
            <person name="Lundell T."/>
            <person name="Morin E."/>
            <person name="Murat C."/>
            <person name="Sun H."/>
            <person name="Tunlid A."/>
            <person name="Henrissat B."/>
            <person name="Grigoriev I.V."/>
            <person name="Hibbett D.S."/>
            <person name="Martin F."/>
            <person name="Nordberg H.P."/>
            <person name="Cantor M.N."/>
            <person name="Hua S.X."/>
        </authorList>
    </citation>
    <scope>NUCLEOTIDE SEQUENCE [LARGE SCALE GENOMIC DNA]</scope>
    <source>
        <strain evidence="2">h7</strain>
    </source>
</reference>
<reference evidence="2" key="2">
    <citation type="submission" date="2015-01" db="EMBL/GenBank/DDBJ databases">
        <title>Evolutionary Origins and Diversification of the Mycorrhizal Mutualists.</title>
        <authorList>
            <consortium name="DOE Joint Genome Institute"/>
            <consortium name="Mycorrhizal Genomics Consortium"/>
            <person name="Kohler A."/>
            <person name="Kuo A."/>
            <person name="Nagy L.G."/>
            <person name="Floudas D."/>
            <person name="Copeland A."/>
            <person name="Barry K.W."/>
            <person name="Cichocki N."/>
            <person name="Veneault-Fourrey C."/>
            <person name="LaButti K."/>
            <person name="Lindquist E.A."/>
            <person name="Lipzen A."/>
            <person name="Lundell T."/>
            <person name="Morin E."/>
            <person name="Murat C."/>
            <person name="Riley R."/>
            <person name="Ohm R."/>
            <person name="Sun H."/>
            <person name="Tunlid A."/>
            <person name="Henrissat B."/>
            <person name="Grigoriev I.V."/>
            <person name="Hibbett D.S."/>
            <person name="Martin F."/>
        </authorList>
    </citation>
    <scope>NUCLEOTIDE SEQUENCE [LARGE SCALE GENOMIC DNA]</scope>
    <source>
        <strain evidence="2">h7</strain>
    </source>
</reference>
<evidence type="ECO:0000313" key="2">
    <source>
        <dbReference type="Proteomes" id="UP000053424"/>
    </source>
</evidence>
<sequence>MLPGTQVQPEVRIAHIAARGMWAPSGIGNIETQGQTLKPGSSMPGNFITIATQYPHQKCTTTSSFLSFPLSSQS</sequence>
<dbReference type="HOGENOM" id="CLU_2688091_0_0_1"/>
<protein>
    <submittedName>
        <fullName evidence="1">Uncharacterized protein</fullName>
    </submittedName>
</protein>
<keyword evidence="2" id="KW-1185">Reference proteome</keyword>
<gene>
    <name evidence="1" type="ORF">M413DRAFT_450126</name>
</gene>
<name>A0A0C2X9H6_HEBCY</name>
<proteinExistence type="predicted"/>
<dbReference type="Proteomes" id="UP000053424">
    <property type="component" value="Unassembled WGS sequence"/>
</dbReference>
<dbReference type="AlphaFoldDB" id="A0A0C2X9H6"/>
<dbReference type="EMBL" id="KN831883">
    <property type="protein sequence ID" value="KIM34668.1"/>
    <property type="molecule type" value="Genomic_DNA"/>
</dbReference>
<evidence type="ECO:0000313" key="1">
    <source>
        <dbReference type="EMBL" id="KIM34668.1"/>
    </source>
</evidence>